<dbReference type="PROSITE" id="PS50943">
    <property type="entry name" value="HTH_CROC1"/>
    <property type="match status" value="1"/>
</dbReference>
<dbReference type="SUPFAM" id="SSF47413">
    <property type="entry name" value="lambda repressor-like DNA-binding domains"/>
    <property type="match status" value="1"/>
</dbReference>
<evidence type="ECO:0000259" key="2">
    <source>
        <dbReference type="PROSITE" id="PS50943"/>
    </source>
</evidence>
<organism evidence="3">
    <name type="scientific">Boseongicola sp. SB0664_bin_43</name>
    <dbReference type="NCBI Taxonomy" id="2604844"/>
    <lineage>
        <taxon>Bacteria</taxon>
        <taxon>Pseudomonadati</taxon>
        <taxon>Pseudomonadota</taxon>
        <taxon>Alphaproteobacteria</taxon>
        <taxon>Rhodobacterales</taxon>
        <taxon>Paracoccaceae</taxon>
        <taxon>Boseongicola</taxon>
    </lineage>
</organism>
<comment type="caution">
    <text evidence="3">The sequence shown here is derived from an EMBL/GenBank/DDBJ whole genome shotgun (WGS) entry which is preliminary data.</text>
</comment>
<dbReference type="InterPro" id="IPR010982">
    <property type="entry name" value="Lambda_DNA-bd_dom_sf"/>
</dbReference>
<name>A0A6B0XV97_9RHOB</name>
<evidence type="ECO:0000256" key="1">
    <source>
        <dbReference type="SAM" id="MobiDB-lite"/>
    </source>
</evidence>
<gene>
    <name evidence="3" type="ORF">F4Y60_00555</name>
</gene>
<dbReference type="Gene3D" id="1.10.260.40">
    <property type="entry name" value="lambda repressor-like DNA-binding domains"/>
    <property type="match status" value="1"/>
</dbReference>
<reference evidence="3" key="1">
    <citation type="submission" date="2019-09" db="EMBL/GenBank/DDBJ databases">
        <title>Characterisation of the sponge microbiome using genome-centric metagenomics.</title>
        <authorList>
            <person name="Engelberts J.P."/>
            <person name="Robbins S.J."/>
            <person name="De Goeij J.M."/>
            <person name="Aranda M."/>
            <person name="Bell S.C."/>
            <person name="Webster N.S."/>
        </authorList>
    </citation>
    <scope>NUCLEOTIDE SEQUENCE</scope>
    <source>
        <strain evidence="3">SB0664_bin_43</strain>
    </source>
</reference>
<dbReference type="Pfam" id="PF01381">
    <property type="entry name" value="HTH_3"/>
    <property type="match status" value="1"/>
</dbReference>
<dbReference type="InterPro" id="IPR001387">
    <property type="entry name" value="Cro/C1-type_HTH"/>
</dbReference>
<dbReference type="EMBL" id="VXRY01000022">
    <property type="protein sequence ID" value="MXY32591.1"/>
    <property type="molecule type" value="Genomic_DNA"/>
</dbReference>
<proteinExistence type="predicted"/>
<accession>A0A6B0XV97</accession>
<dbReference type="GO" id="GO:0003677">
    <property type="term" value="F:DNA binding"/>
    <property type="evidence" value="ECO:0007669"/>
    <property type="project" value="InterPro"/>
</dbReference>
<dbReference type="AlphaFoldDB" id="A0A6B0XV97"/>
<dbReference type="SMART" id="SM00530">
    <property type="entry name" value="HTH_XRE"/>
    <property type="match status" value="1"/>
</dbReference>
<dbReference type="CDD" id="cd00093">
    <property type="entry name" value="HTH_XRE"/>
    <property type="match status" value="1"/>
</dbReference>
<feature type="compositionally biased region" description="Basic and acidic residues" evidence="1">
    <location>
        <begin position="73"/>
        <end position="82"/>
    </location>
</feature>
<evidence type="ECO:0000313" key="3">
    <source>
        <dbReference type="EMBL" id="MXY32591.1"/>
    </source>
</evidence>
<feature type="domain" description="HTH cro/C1-type" evidence="2">
    <location>
        <begin position="15"/>
        <end position="69"/>
    </location>
</feature>
<feature type="region of interest" description="Disordered" evidence="1">
    <location>
        <begin position="69"/>
        <end position="93"/>
    </location>
</feature>
<protein>
    <submittedName>
        <fullName evidence="3">Helix-turn-helix transcriptional regulator</fullName>
    </submittedName>
</protein>
<sequence>MTIETSLARLLGRAIKEARLEQGMRQTDLSLVSGVAAPTISDIENATRDTRLSSVQRLMDALWLNPETLLGGKEPERAKPSGDVEPYDLGTPQ</sequence>